<organism evidence="5">
    <name type="scientific">freshwater metagenome</name>
    <dbReference type="NCBI Taxonomy" id="449393"/>
    <lineage>
        <taxon>unclassified sequences</taxon>
        <taxon>metagenomes</taxon>
        <taxon>ecological metagenomes</taxon>
    </lineage>
</organism>
<accession>A0A6J7D9W3</accession>
<dbReference type="Gene3D" id="3.40.50.620">
    <property type="entry name" value="HUPs"/>
    <property type="match status" value="1"/>
</dbReference>
<dbReference type="InterPro" id="IPR004511">
    <property type="entry name" value="PAPS/APS_Rdtase"/>
</dbReference>
<reference evidence="5" key="1">
    <citation type="submission" date="2020-05" db="EMBL/GenBank/DDBJ databases">
        <authorList>
            <person name="Chiriac C."/>
            <person name="Salcher M."/>
            <person name="Ghai R."/>
            <person name="Kavagutti S V."/>
        </authorList>
    </citation>
    <scope>NUCLEOTIDE SEQUENCE</scope>
</reference>
<dbReference type="GO" id="GO:0019379">
    <property type="term" value="P:sulfate assimilation, phosphoadenylyl sulfate reduction by phosphoadenylyl-sulfate reductase (thioredoxin)"/>
    <property type="evidence" value="ECO:0007669"/>
    <property type="project" value="InterPro"/>
</dbReference>
<protein>
    <submittedName>
        <fullName evidence="5">Unannotated protein</fullName>
    </submittedName>
</protein>
<evidence type="ECO:0000256" key="2">
    <source>
        <dbReference type="ARBA" id="ARBA00023002"/>
    </source>
</evidence>
<proteinExistence type="inferred from homology"/>
<dbReference type="NCBIfam" id="NF002537">
    <property type="entry name" value="PRK02090.1"/>
    <property type="match status" value="1"/>
</dbReference>
<dbReference type="AlphaFoldDB" id="A0A6J7D9W3"/>
<dbReference type="EMBL" id="CAFBLP010000009">
    <property type="protein sequence ID" value="CAB4866420.1"/>
    <property type="molecule type" value="Genomic_DNA"/>
</dbReference>
<dbReference type="InterPro" id="IPR014729">
    <property type="entry name" value="Rossmann-like_a/b/a_fold"/>
</dbReference>
<evidence type="ECO:0000256" key="3">
    <source>
        <dbReference type="ARBA" id="ARBA00024327"/>
    </source>
</evidence>
<dbReference type="HAMAP" id="MF_00063">
    <property type="entry name" value="CysH"/>
    <property type="match status" value="1"/>
</dbReference>
<feature type="domain" description="Phosphoadenosine phosphosulphate reductase" evidence="4">
    <location>
        <begin position="32"/>
        <end position="193"/>
    </location>
</feature>
<dbReference type="PANTHER" id="PTHR46509:SF1">
    <property type="entry name" value="PHOSPHOADENOSINE PHOSPHOSULFATE REDUCTASE"/>
    <property type="match status" value="1"/>
</dbReference>
<comment type="pathway">
    <text evidence="3">Sulfur metabolism; hydrogen sulfide biosynthesis; sulfite from sulfate.</text>
</comment>
<dbReference type="Pfam" id="PF01507">
    <property type="entry name" value="PAPS_reduct"/>
    <property type="match status" value="1"/>
</dbReference>
<keyword evidence="2" id="KW-0560">Oxidoreductase</keyword>
<sequence length="217" mass="23759">MSLRTFPESLETGHPADTLRWAADTFGAAELVVTASFEDAVLVHVAATAVPGIDVVLLDTQYLFAETKWLVAELTKRLDLNLRVVHPLDHIQPDNLWQSDVEGCCNVRKVEPLQRSLQGKAAWVTGVRRVDGPTRANTPIASFDIGRNIVKINPLAGFSDDDMVLYAQLHELPANPLTERGYPSIGCWPCTRPVAPGEDRRGGRWAGNAKTECGLHG</sequence>
<dbReference type="NCBIfam" id="TIGR00434">
    <property type="entry name" value="cysH"/>
    <property type="match status" value="1"/>
</dbReference>
<comment type="similarity">
    <text evidence="1">Belongs to the PAPS reductase family. CysH subfamily.</text>
</comment>
<gene>
    <name evidence="5" type="ORF">UFOPK3376_00568</name>
</gene>
<evidence type="ECO:0000259" key="4">
    <source>
        <dbReference type="Pfam" id="PF01507"/>
    </source>
</evidence>
<dbReference type="GO" id="GO:0004604">
    <property type="term" value="F:phosphoadenylyl-sulfate reductase (thioredoxin) activity"/>
    <property type="evidence" value="ECO:0007669"/>
    <property type="project" value="InterPro"/>
</dbReference>
<evidence type="ECO:0000313" key="5">
    <source>
        <dbReference type="EMBL" id="CAB4866420.1"/>
    </source>
</evidence>
<name>A0A6J7D9W3_9ZZZZ</name>
<dbReference type="InterPro" id="IPR002500">
    <property type="entry name" value="PAPS_reduct_dom"/>
</dbReference>
<dbReference type="PIRSF" id="PIRSF000857">
    <property type="entry name" value="PAPS_reductase"/>
    <property type="match status" value="1"/>
</dbReference>
<dbReference type="GO" id="GO:0005737">
    <property type="term" value="C:cytoplasm"/>
    <property type="evidence" value="ECO:0007669"/>
    <property type="project" value="TreeGrafter"/>
</dbReference>
<dbReference type="SUPFAM" id="SSF52402">
    <property type="entry name" value="Adenine nucleotide alpha hydrolases-like"/>
    <property type="match status" value="1"/>
</dbReference>
<evidence type="ECO:0000256" key="1">
    <source>
        <dbReference type="ARBA" id="ARBA00009732"/>
    </source>
</evidence>
<dbReference type="PANTHER" id="PTHR46509">
    <property type="entry name" value="PHOSPHOADENOSINE PHOSPHOSULFATE REDUCTASE"/>
    <property type="match status" value="1"/>
</dbReference>